<evidence type="ECO:0000313" key="3">
    <source>
        <dbReference type="Proteomes" id="UP001499915"/>
    </source>
</evidence>
<proteinExistence type="predicted"/>
<protein>
    <submittedName>
        <fullName evidence="2">Uncharacterized protein</fullName>
    </submittedName>
</protein>
<dbReference type="EMBL" id="BAAAET010000002">
    <property type="protein sequence ID" value="GAA0693849.1"/>
    <property type="molecule type" value="Genomic_DNA"/>
</dbReference>
<evidence type="ECO:0000313" key="2">
    <source>
        <dbReference type="EMBL" id="GAA0693849.1"/>
    </source>
</evidence>
<dbReference type="Proteomes" id="UP001499915">
    <property type="component" value="Unassembled WGS sequence"/>
</dbReference>
<sequence>MIPHKRGEGYFGEKCDNCGCQRDIDRRPFGDDATQLLPTGRSCGDTLGQTGLGSDAHNKDKN</sequence>
<accession>A0ABN1I743</accession>
<dbReference type="RefSeq" id="WP_343805746.1">
    <property type="nucleotide sequence ID" value="NZ_BAAAET010000002.1"/>
</dbReference>
<organism evidence="2 3">
    <name type="scientific">Marinobacterium maritimum</name>
    <dbReference type="NCBI Taxonomy" id="500162"/>
    <lineage>
        <taxon>Bacteria</taxon>
        <taxon>Pseudomonadati</taxon>
        <taxon>Pseudomonadota</taxon>
        <taxon>Gammaproteobacteria</taxon>
        <taxon>Oceanospirillales</taxon>
        <taxon>Oceanospirillaceae</taxon>
        <taxon>Marinobacterium</taxon>
    </lineage>
</organism>
<name>A0ABN1I743_9GAMM</name>
<keyword evidence="3" id="KW-1185">Reference proteome</keyword>
<feature type="region of interest" description="Disordered" evidence="1">
    <location>
        <begin position="29"/>
        <end position="62"/>
    </location>
</feature>
<evidence type="ECO:0000256" key="1">
    <source>
        <dbReference type="SAM" id="MobiDB-lite"/>
    </source>
</evidence>
<gene>
    <name evidence="2" type="ORF">GCM10009104_21580</name>
</gene>
<comment type="caution">
    <text evidence="2">The sequence shown here is derived from an EMBL/GenBank/DDBJ whole genome shotgun (WGS) entry which is preliminary data.</text>
</comment>
<reference evidence="2 3" key="1">
    <citation type="journal article" date="2019" name="Int. J. Syst. Evol. Microbiol.">
        <title>The Global Catalogue of Microorganisms (GCM) 10K type strain sequencing project: providing services to taxonomists for standard genome sequencing and annotation.</title>
        <authorList>
            <consortium name="The Broad Institute Genomics Platform"/>
            <consortium name="The Broad Institute Genome Sequencing Center for Infectious Disease"/>
            <person name="Wu L."/>
            <person name="Ma J."/>
        </authorList>
    </citation>
    <scope>NUCLEOTIDE SEQUENCE [LARGE SCALE GENOMIC DNA]</scope>
    <source>
        <strain evidence="2 3">JCM 15134</strain>
    </source>
</reference>